<feature type="region of interest" description="Disordered" evidence="1">
    <location>
        <begin position="149"/>
        <end position="263"/>
    </location>
</feature>
<comment type="caution">
    <text evidence="3">The sequence shown here is derived from an EMBL/GenBank/DDBJ whole genome shotgun (WGS) entry which is preliminary data.</text>
</comment>
<feature type="domain" description="Mub B2-like" evidence="2">
    <location>
        <begin position="58"/>
        <end position="152"/>
    </location>
</feature>
<feature type="compositionally biased region" description="Basic and acidic residues" evidence="1">
    <location>
        <begin position="236"/>
        <end position="249"/>
    </location>
</feature>
<evidence type="ECO:0000313" key="4">
    <source>
        <dbReference type="Proteomes" id="UP000616837"/>
    </source>
</evidence>
<feature type="domain" description="Mub B2-like" evidence="2">
    <location>
        <begin position="3"/>
        <end position="55"/>
    </location>
</feature>
<accession>A0ABR8PAB0</accession>
<feature type="compositionally biased region" description="Basic and acidic residues" evidence="1">
    <location>
        <begin position="149"/>
        <end position="171"/>
    </location>
</feature>
<sequence>MQTGEKQYGDWTRAFFEEFVVPTYDGHVSNIDKIEQSEVTSESKDQEHHVTYHAHQVDAETKTVNRIIKVAMLDGSLKTITQTVTFVKHVTKHPLNGTIISEIEWVVDGNGIWDEFIPEKVDGYTASIDKVAAETPSVDTKDVVVEISYTKDDKPVTPDKPVDPGKPEDPNKPVNPDKPGDSGETEGPGTSEDPGNQNQPEGPAQDNLGNSSTENTSDTGASQGDIQITSLASKGQADKEKGDETKKTTQDNQQLPQTGEKQL</sequence>
<dbReference type="EMBL" id="JACSQW010000001">
    <property type="protein sequence ID" value="MBD7894205.1"/>
    <property type="molecule type" value="Genomic_DNA"/>
</dbReference>
<organism evidence="3 4">
    <name type="scientific">Limosilactobacillus avistercoris</name>
    <dbReference type="NCBI Taxonomy" id="2762243"/>
    <lineage>
        <taxon>Bacteria</taxon>
        <taxon>Bacillati</taxon>
        <taxon>Bacillota</taxon>
        <taxon>Bacilli</taxon>
        <taxon>Lactobacillales</taxon>
        <taxon>Lactobacillaceae</taxon>
        <taxon>Limosilactobacillus</taxon>
    </lineage>
</organism>
<dbReference type="Gene3D" id="2.60.40.4300">
    <property type="match status" value="2"/>
</dbReference>
<feature type="compositionally biased region" description="Polar residues" evidence="1">
    <location>
        <begin position="207"/>
        <end position="233"/>
    </location>
</feature>
<gene>
    <name evidence="3" type="ORF">H9564_00365</name>
</gene>
<protein>
    <recommendedName>
        <fullName evidence="2">Mub B2-like domain-containing protein</fullName>
    </recommendedName>
</protein>
<evidence type="ECO:0000256" key="1">
    <source>
        <dbReference type="SAM" id="MobiDB-lite"/>
    </source>
</evidence>
<proteinExistence type="predicted"/>
<evidence type="ECO:0000259" key="2">
    <source>
        <dbReference type="Pfam" id="PF17966"/>
    </source>
</evidence>
<keyword evidence="4" id="KW-1185">Reference proteome</keyword>
<dbReference type="Proteomes" id="UP000616837">
    <property type="component" value="Unassembled WGS sequence"/>
</dbReference>
<dbReference type="Pfam" id="PF17966">
    <property type="entry name" value="Muc_B2"/>
    <property type="match status" value="2"/>
</dbReference>
<feature type="compositionally biased region" description="Polar residues" evidence="1">
    <location>
        <begin position="250"/>
        <end position="263"/>
    </location>
</feature>
<evidence type="ECO:0000313" key="3">
    <source>
        <dbReference type="EMBL" id="MBD7894205.1"/>
    </source>
</evidence>
<dbReference type="InterPro" id="IPR041495">
    <property type="entry name" value="Mub_B2"/>
</dbReference>
<name>A0ABR8PAB0_9LACO</name>
<reference evidence="3 4" key="1">
    <citation type="submission" date="2020-08" db="EMBL/GenBank/DDBJ databases">
        <title>A Genomic Blueprint of the Chicken Gut Microbiome.</title>
        <authorList>
            <person name="Gilroy R."/>
            <person name="Ravi A."/>
            <person name="Getino M."/>
            <person name="Pursley I."/>
            <person name="Horton D.L."/>
            <person name="Alikhan N.-F."/>
            <person name="Baker D."/>
            <person name="Gharbi K."/>
            <person name="Hall N."/>
            <person name="Watson M."/>
            <person name="Adriaenssens E.M."/>
            <person name="Foster-Nyarko E."/>
            <person name="Jarju S."/>
            <person name="Secka A."/>
            <person name="Antonio M."/>
            <person name="Oren A."/>
            <person name="Chaudhuri R."/>
            <person name="La Ragione R.M."/>
            <person name="Hildebrand F."/>
            <person name="Pallen M.J."/>
        </authorList>
    </citation>
    <scope>NUCLEOTIDE SEQUENCE [LARGE SCALE GENOMIC DNA]</scope>
    <source>
        <strain evidence="3 4">Sa3CUN2</strain>
    </source>
</reference>